<dbReference type="GO" id="GO:0005524">
    <property type="term" value="F:ATP binding"/>
    <property type="evidence" value="ECO:0007669"/>
    <property type="project" value="UniProtKB-UniRule"/>
</dbReference>
<keyword evidence="1 12" id="KW-0639">Primosome</keyword>
<comment type="catalytic activity">
    <reaction evidence="12">
        <text>Couples ATP hydrolysis with the unwinding of duplex DNA by translocating in the 3'-5' direction.</text>
        <dbReference type="EC" id="5.6.2.4"/>
    </reaction>
</comment>
<dbReference type="InterPro" id="IPR001650">
    <property type="entry name" value="Helicase_C-like"/>
</dbReference>
<comment type="caution">
    <text evidence="15">The sequence shown here is derived from an EMBL/GenBank/DDBJ whole genome shotgun (WGS) entry which is preliminary data.</text>
</comment>
<keyword evidence="2 12" id="KW-0235">DNA replication</keyword>
<dbReference type="InterPro" id="IPR041236">
    <property type="entry name" value="PriA_C"/>
</dbReference>
<reference evidence="15" key="2">
    <citation type="journal article" date="2021" name="PeerJ">
        <title>Extensive microbial diversity within the chicken gut microbiome revealed by metagenomics and culture.</title>
        <authorList>
            <person name="Gilroy R."/>
            <person name="Ravi A."/>
            <person name="Getino M."/>
            <person name="Pursley I."/>
            <person name="Horton D.L."/>
            <person name="Alikhan N.F."/>
            <person name="Baker D."/>
            <person name="Gharbi K."/>
            <person name="Hall N."/>
            <person name="Watson M."/>
            <person name="Adriaenssens E.M."/>
            <person name="Foster-Nyarko E."/>
            <person name="Jarju S."/>
            <person name="Secka A."/>
            <person name="Antonio M."/>
            <person name="Oren A."/>
            <person name="Chaudhuri R.R."/>
            <person name="La Ragione R."/>
            <person name="Hildebrand F."/>
            <person name="Pallen M.J."/>
        </authorList>
    </citation>
    <scope>NUCLEOTIDE SEQUENCE</scope>
    <source>
        <strain evidence="15">ChiSjej2B20-13462</strain>
    </source>
</reference>
<dbReference type="PANTHER" id="PTHR30580:SF0">
    <property type="entry name" value="PRIMOSOMAL PROTEIN N"/>
    <property type="match status" value="1"/>
</dbReference>
<dbReference type="Gene3D" id="3.40.50.300">
    <property type="entry name" value="P-loop containing nucleotide triphosphate hydrolases"/>
    <property type="match status" value="2"/>
</dbReference>
<evidence type="ECO:0000256" key="9">
    <source>
        <dbReference type="ARBA" id="ARBA00023125"/>
    </source>
</evidence>
<dbReference type="CDD" id="cd17929">
    <property type="entry name" value="DEXHc_priA"/>
    <property type="match status" value="1"/>
</dbReference>
<dbReference type="InterPro" id="IPR027417">
    <property type="entry name" value="P-loop_NTPase"/>
</dbReference>
<comment type="similarity">
    <text evidence="12">Belongs to the helicase family. PriA subfamily.</text>
</comment>
<dbReference type="GO" id="GO:0006269">
    <property type="term" value="P:DNA replication, synthesis of primer"/>
    <property type="evidence" value="ECO:0007669"/>
    <property type="project" value="UniProtKB-KW"/>
</dbReference>
<dbReference type="InterPro" id="IPR005259">
    <property type="entry name" value="PriA"/>
</dbReference>
<evidence type="ECO:0000256" key="10">
    <source>
        <dbReference type="ARBA" id="ARBA00023235"/>
    </source>
</evidence>
<evidence type="ECO:0000256" key="1">
    <source>
        <dbReference type="ARBA" id="ARBA00022515"/>
    </source>
</evidence>
<evidence type="ECO:0000256" key="3">
    <source>
        <dbReference type="ARBA" id="ARBA00022723"/>
    </source>
</evidence>
<dbReference type="InterPro" id="IPR042115">
    <property type="entry name" value="PriA_3primeBD_sf"/>
</dbReference>
<dbReference type="Proteomes" id="UP000886874">
    <property type="component" value="Unassembled WGS sequence"/>
</dbReference>
<dbReference type="InterPro" id="IPR011545">
    <property type="entry name" value="DEAD/DEAH_box_helicase_dom"/>
</dbReference>
<organism evidence="15 16">
    <name type="scientific">Candidatus Avoscillospira stercorigallinarum</name>
    <dbReference type="NCBI Taxonomy" id="2840708"/>
    <lineage>
        <taxon>Bacteria</taxon>
        <taxon>Bacillati</taxon>
        <taxon>Bacillota</taxon>
        <taxon>Clostridia</taxon>
        <taxon>Eubacteriales</taxon>
        <taxon>Oscillospiraceae</taxon>
        <taxon>Oscillospiraceae incertae sedis</taxon>
        <taxon>Candidatus Avoscillospira</taxon>
    </lineage>
</organism>
<dbReference type="Pfam" id="PF18319">
    <property type="entry name" value="Zn_ribbon_PriA"/>
    <property type="match status" value="1"/>
</dbReference>
<evidence type="ECO:0000256" key="12">
    <source>
        <dbReference type="HAMAP-Rule" id="MF_00983"/>
    </source>
</evidence>
<dbReference type="GO" id="GO:0008270">
    <property type="term" value="F:zinc ion binding"/>
    <property type="evidence" value="ECO:0007669"/>
    <property type="project" value="UniProtKB-UniRule"/>
</dbReference>
<evidence type="ECO:0000256" key="6">
    <source>
        <dbReference type="ARBA" id="ARBA00022806"/>
    </source>
</evidence>
<keyword evidence="4 12" id="KW-0547">Nucleotide-binding</keyword>
<dbReference type="Gene3D" id="3.40.1440.60">
    <property type="entry name" value="PriA, 3(prime) DNA-binding domain"/>
    <property type="match status" value="1"/>
</dbReference>
<dbReference type="EC" id="5.6.2.4" evidence="12"/>
<evidence type="ECO:0000256" key="2">
    <source>
        <dbReference type="ARBA" id="ARBA00022705"/>
    </source>
</evidence>
<feature type="binding site" evidence="12">
    <location>
        <position position="556"/>
    </location>
    <ligand>
        <name>Zn(2+)</name>
        <dbReference type="ChEBI" id="CHEBI:29105"/>
        <label>1</label>
    </ligand>
</feature>
<dbReference type="GO" id="GO:0043138">
    <property type="term" value="F:3'-5' DNA helicase activity"/>
    <property type="evidence" value="ECO:0007669"/>
    <property type="project" value="UniProtKB-EC"/>
</dbReference>
<protein>
    <recommendedName>
        <fullName evidence="12">Replication restart protein PriA</fullName>
    </recommendedName>
    <alternativeName>
        <fullName evidence="12">ATP-dependent DNA helicase PriA</fullName>
        <ecNumber evidence="12">5.6.2.4</ecNumber>
    </alternativeName>
    <alternativeName>
        <fullName evidence="12">DNA 3'-5' helicase PriA</fullName>
    </alternativeName>
</protein>
<keyword evidence="6 12" id="KW-0347">Helicase</keyword>
<dbReference type="EMBL" id="DVFN01000110">
    <property type="protein sequence ID" value="HIQ70220.1"/>
    <property type="molecule type" value="Genomic_DNA"/>
</dbReference>
<dbReference type="Pfam" id="PF18074">
    <property type="entry name" value="PriA_C"/>
    <property type="match status" value="1"/>
</dbReference>
<name>A0A9D1CP67_9FIRM</name>
<dbReference type="CDD" id="cd18804">
    <property type="entry name" value="SF2_C_priA"/>
    <property type="match status" value="1"/>
</dbReference>
<keyword evidence="10 12" id="KW-0413">Isomerase</keyword>
<evidence type="ECO:0000256" key="11">
    <source>
        <dbReference type="ARBA" id="ARBA00048988"/>
    </source>
</evidence>
<sequence>MIAQIAVSAAIYAIDKPYSYWVPPQLSVAPGMRVLVPFSQGNRRVEGMVLAVTPGEETGLKSVAAVLDETPVLSESLLHLAAFLRERYFCTFYDAVKAMLPAGLWFSVQEEWTLEVPVDEAKVAKSHRDALAILQAAADRGGVIRAQELRQAVDPALLERYLPYLQNKHYLRSNRTFDRRVRDKSEEIASLAVPWEEAVQYAQSKARSAPMQREVLTLLTQLGSVSAKELCYFTGATMATVRRLERLGFLSLSLRPVFRTPLPPPGDPVPLPVLNESQNAAYTGLAALQDREKPGAALLYGVTGSGKTSVYVRLIARTLEQGRSAVLLVPEIALTPQLIATLVGYFGKTVAVLHSGLRVTERYDEWRRIRQGGARVVIGTRSAVFAPVQQLGLLIVDEEQEHSYKSENSPRYHAREAALYRGAKEGALVLLGSATPSVETMYLARQGTYALFTLGQRFHGGALPEVRIVDLKEELRRGNGTSISLPLQEALRETMDQGRQSILFLNRRGAGQYRICVQCGAVPTCPRCSVSLTYHAANHRLLCHYCGHSEPVQDRCPQCGGMVKTMGVGTQRIEAELRTLFPDREILRMDADTVSATNTHEDILSRFEREKIPILVGTQMVTKGLNFENVTLVGVIDADLSLYVNHFRAAETTFSLLTQVVGRAGRGQHQGRALIQTMSPQHRVIELAARQDYDAFFSMELSLRQLQGLPPFRDLFTVTFLSRIEGWAVSGAARFRAMVLRQSPGWGTALTVLGPSPAPVVKVNNTFRYRLVLQTSGSRPLRRHLAAVLKAFLQDRANRGVTAYVDINSYE</sequence>
<evidence type="ECO:0000259" key="14">
    <source>
        <dbReference type="PROSITE" id="PS51194"/>
    </source>
</evidence>
<comment type="catalytic activity">
    <reaction evidence="11 12">
        <text>ATP + H2O = ADP + phosphate + H(+)</text>
        <dbReference type="Rhea" id="RHEA:13065"/>
        <dbReference type="ChEBI" id="CHEBI:15377"/>
        <dbReference type="ChEBI" id="CHEBI:15378"/>
        <dbReference type="ChEBI" id="CHEBI:30616"/>
        <dbReference type="ChEBI" id="CHEBI:43474"/>
        <dbReference type="ChEBI" id="CHEBI:456216"/>
        <dbReference type="EC" id="5.6.2.4"/>
    </reaction>
</comment>
<dbReference type="InterPro" id="IPR014001">
    <property type="entry name" value="Helicase_ATP-bd"/>
</dbReference>
<dbReference type="HAMAP" id="MF_00983">
    <property type="entry name" value="PriA"/>
    <property type="match status" value="1"/>
</dbReference>
<dbReference type="InterPro" id="IPR041222">
    <property type="entry name" value="PriA_3primeBD"/>
</dbReference>
<proteinExistence type="inferred from homology"/>
<dbReference type="Pfam" id="PF00271">
    <property type="entry name" value="Helicase_C"/>
    <property type="match status" value="1"/>
</dbReference>
<dbReference type="SMART" id="SM00490">
    <property type="entry name" value="HELICc"/>
    <property type="match status" value="1"/>
</dbReference>
<feature type="binding site" evidence="12">
    <location>
        <position position="546"/>
    </location>
    <ligand>
        <name>Zn(2+)</name>
        <dbReference type="ChEBI" id="CHEBI:29105"/>
        <label>2</label>
    </ligand>
</feature>
<dbReference type="NCBIfam" id="TIGR00595">
    <property type="entry name" value="priA"/>
    <property type="match status" value="1"/>
</dbReference>
<evidence type="ECO:0000256" key="5">
    <source>
        <dbReference type="ARBA" id="ARBA00022801"/>
    </source>
</evidence>
<accession>A0A9D1CP67</accession>
<dbReference type="GO" id="GO:0006302">
    <property type="term" value="P:double-strand break repair"/>
    <property type="evidence" value="ECO:0007669"/>
    <property type="project" value="InterPro"/>
</dbReference>
<feature type="binding site" evidence="12">
    <location>
        <position position="559"/>
    </location>
    <ligand>
        <name>Zn(2+)</name>
        <dbReference type="ChEBI" id="CHEBI:29105"/>
        <label>1</label>
    </ligand>
</feature>
<dbReference type="GO" id="GO:0003677">
    <property type="term" value="F:DNA binding"/>
    <property type="evidence" value="ECO:0007669"/>
    <property type="project" value="UniProtKB-UniRule"/>
</dbReference>
<feature type="binding site" evidence="12">
    <location>
        <position position="543"/>
    </location>
    <ligand>
        <name>Zn(2+)</name>
        <dbReference type="ChEBI" id="CHEBI:29105"/>
        <label>2</label>
    </ligand>
</feature>
<feature type="domain" description="Helicase C-terminal" evidence="14">
    <location>
        <begin position="551"/>
        <end position="704"/>
    </location>
</feature>
<comment type="function">
    <text evidence="12">Initiates the restart of stalled replication forks, which reloads the replicative helicase on sites other than the origin of replication. Recognizes and binds to abandoned replication forks and remodels them to uncover a helicase loading site. Promotes assembly of the primosome at these replication forks.</text>
</comment>
<dbReference type="PROSITE" id="PS51194">
    <property type="entry name" value="HELICASE_CTER"/>
    <property type="match status" value="1"/>
</dbReference>
<feature type="binding site" evidence="12">
    <location>
        <position position="519"/>
    </location>
    <ligand>
        <name>Zn(2+)</name>
        <dbReference type="ChEBI" id="CHEBI:29105"/>
        <label>1</label>
    </ligand>
</feature>
<keyword evidence="3 12" id="KW-0479">Metal-binding</keyword>
<evidence type="ECO:0000259" key="13">
    <source>
        <dbReference type="PROSITE" id="PS51192"/>
    </source>
</evidence>
<dbReference type="Pfam" id="PF17764">
    <property type="entry name" value="PriA_3primeBD"/>
    <property type="match status" value="1"/>
</dbReference>
<keyword evidence="5 12" id="KW-0378">Hydrolase</keyword>
<gene>
    <name evidence="12 15" type="primary">priA</name>
    <name evidence="15" type="ORF">IAA67_07825</name>
</gene>
<evidence type="ECO:0000256" key="8">
    <source>
        <dbReference type="ARBA" id="ARBA00022840"/>
    </source>
</evidence>
<dbReference type="AlphaFoldDB" id="A0A9D1CP67"/>
<feature type="domain" description="Helicase ATP-binding" evidence="13">
    <location>
        <begin position="288"/>
        <end position="454"/>
    </location>
</feature>
<evidence type="ECO:0000313" key="15">
    <source>
        <dbReference type="EMBL" id="HIQ70220.1"/>
    </source>
</evidence>
<keyword evidence="7 12" id="KW-0862">Zinc</keyword>
<comment type="cofactor">
    <cofactor evidence="12">
        <name>Zn(2+)</name>
        <dbReference type="ChEBI" id="CHEBI:29105"/>
    </cofactor>
    <text evidence="12">Binds 2 zinc ions per subunit.</text>
</comment>
<evidence type="ECO:0000256" key="7">
    <source>
        <dbReference type="ARBA" id="ARBA00022833"/>
    </source>
</evidence>
<feature type="binding site" evidence="12">
    <location>
        <position position="525"/>
    </location>
    <ligand>
        <name>Zn(2+)</name>
        <dbReference type="ChEBI" id="CHEBI:29105"/>
        <label>2</label>
    </ligand>
</feature>
<dbReference type="SMART" id="SM00487">
    <property type="entry name" value="DEXDc"/>
    <property type="match status" value="1"/>
</dbReference>
<keyword evidence="8 12" id="KW-0067">ATP-binding</keyword>
<dbReference type="PANTHER" id="PTHR30580">
    <property type="entry name" value="PRIMOSOMAL PROTEIN N"/>
    <property type="match status" value="1"/>
</dbReference>
<feature type="binding site" evidence="12">
    <location>
        <position position="528"/>
    </location>
    <ligand>
        <name>Zn(2+)</name>
        <dbReference type="ChEBI" id="CHEBI:29105"/>
        <label>2</label>
    </ligand>
</feature>
<evidence type="ECO:0000256" key="4">
    <source>
        <dbReference type="ARBA" id="ARBA00022741"/>
    </source>
</evidence>
<feature type="binding site" evidence="12">
    <location>
        <position position="516"/>
    </location>
    <ligand>
        <name>Zn(2+)</name>
        <dbReference type="ChEBI" id="CHEBI:29105"/>
        <label>1</label>
    </ligand>
</feature>
<dbReference type="GO" id="GO:0006270">
    <property type="term" value="P:DNA replication initiation"/>
    <property type="evidence" value="ECO:0007669"/>
    <property type="project" value="TreeGrafter"/>
</dbReference>
<dbReference type="SUPFAM" id="SSF52540">
    <property type="entry name" value="P-loop containing nucleoside triphosphate hydrolases"/>
    <property type="match status" value="2"/>
</dbReference>
<dbReference type="GO" id="GO:1990077">
    <property type="term" value="C:primosome complex"/>
    <property type="evidence" value="ECO:0007669"/>
    <property type="project" value="UniProtKB-UniRule"/>
</dbReference>
<dbReference type="Pfam" id="PF00270">
    <property type="entry name" value="DEAD"/>
    <property type="match status" value="1"/>
</dbReference>
<reference evidence="15" key="1">
    <citation type="submission" date="2020-10" db="EMBL/GenBank/DDBJ databases">
        <authorList>
            <person name="Gilroy R."/>
        </authorList>
    </citation>
    <scope>NUCLEOTIDE SEQUENCE</scope>
    <source>
        <strain evidence="15">ChiSjej2B20-13462</strain>
    </source>
</reference>
<keyword evidence="9 12" id="KW-0238">DNA-binding</keyword>
<evidence type="ECO:0000313" key="16">
    <source>
        <dbReference type="Proteomes" id="UP000886874"/>
    </source>
</evidence>
<dbReference type="PROSITE" id="PS51192">
    <property type="entry name" value="HELICASE_ATP_BIND_1"/>
    <property type="match status" value="1"/>
</dbReference>
<dbReference type="GO" id="GO:0006310">
    <property type="term" value="P:DNA recombination"/>
    <property type="evidence" value="ECO:0007669"/>
    <property type="project" value="InterPro"/>
</dbReference>
<dbReference type="GO" id="GO:0016787">
    <property type="term" value="F:hydrolase activity"/>
    <property type="evidence" value="ECO:0007669"/>
    <property type="project" value="UniProtKB-KW"/>
</dbReference>
<dbReference type="InterPro" id="IPR040498">
    <property type="entry name" value="PriA_CRR"/>
</dbReference>
<comment type="subunit">
    <text evidence="12">Component of the replication restart primosome.</text>
</comment>
<dbReference type="FunFam" id="3.40.50.300:FF:000489">
    <property type="entry name" value="Primosome assembly protein PriA"/>
    <property type="match status" value="1"/>
</dbReference>